<reference evidence="1 2" key="1">
    <citation type="submission" date="2020-08" db="EMBL/GenBank/DDBJ databases">
        <title>The Agave Microbiome: Exploring the role of microbial communities in plant adaptations to desert environments.</title>
        <authorList>
            <person name="Partida-Martinez L.P."/>
        </authorList>
    </citation>
    <scope>NUCLEOTIDE SEQUENCE [LARGE SCALE GENOMIC DNA]</scope>
    <source>
        <strain evidence="1 2">AS3.12</strain>
    </source>
</reference>
<organism evidence="1 2">
    <name type="scientific">Rhizobium soli</name>
    <dbReference type="NCBI Taxonomy" id="424798"/>
    <lineage>
        <taxon>Bacteria</taxon>
        <taxon>Pseudomonadati</taxon>
        <taxon>Pseudomonadota</taxon>
        <taxon>Alphaproteobacteria</taxon>
        <taxon>Hyphomicrobiales</taxon>
        <taxon>Rhizobiaceae</taxon>
        <taxon>Rhizobium/Agrobacterium group</taxon>
        <taxon>Rhizobium</taxon>
    </lineage>
</organism>
<name>A0A7X0JH51_9HYPH</name>
<accession>A0A7X0JH51</accession>
<comment type="caution">
    <text evidence="1">The sequence shown here is derived from an EMBL/GenBank/DDBJ whole genome shotgun (WGS) entry which is preliminary data.</text>
</comment>
<dbReference type="RefSeq" id="WP_184653935.1">
    <property type="nucleotide sequence ID" value="NZ_JACHBU010000002.1"/>
</dbReference>
<evidence type="ECO:0000313" key="1">
    <source>
        <dbReference type="EMBL" id="MBB6507478.1"/>
    </source>
</evidence>
<evidence type="ECO:0000313" key="2">
    <source>
        <dbReference type="Proteomes" id="UP000585437"/>
    </source>
</evidence>
<dbReference type="EMBL" id="JACHBU010000002">
    <property type="protein sequence ID" value="MBB6507478.1"/>
    <property type="molecule type" value="Genomic_DNA"/>
</dbReference>
<dbReference type="AlphaFoldDB" id="A0A7X0JH51"/>
<sequence>MKKVGIVAWAIIAALFAVYMITSVPFPFVQAWWHAADDDPHDRFSKRHRMADWLVMTGALEGLSRGEVLAKLGPPPPTAKFTDYDLVYHLGDERGFLSIDSEWLVMRLSQSGNVTESQVIRD</sequence>
<keyword evidence="2" id="KW-1185">Reference proteome</keyword>
<dbReference type="Proteomes" id="UP000585437">
    <property type="component" value="Unassembled WGS sequence"/>
</dbReference>
<protein>
    <submittedName>
        <fullName evidence="1">Uncharacterized protein</fullName>
    </submittedName>
</protein>
<proteinExistence type="predicted"/>
<gene>
    <name evidence="1" type="ORF">F4695_000810</name>
</gene>